<dbReference type="AlphaFoldDB" id="A0A0L7L8X7"/>
<gene>
    <name evidence="2" type="ORF">OBRU01_12533</name>
</gene>
<protein>
    <submittedName>
        <fullName evidence="2">Putative endonuclease-reverse transcriptase</fullName>
    </submittedName>
</protein>
<dbReference type="STRING" id="104452.A0A0L7L8X7"/>
<keyword evidence="2" id="KW-0808">Transferase</keyword>
<keyword evidence="2" id="KW-0540">Nuclease</keyword>
<dbReference type="InterPro" id="IPR036691">
    <property type="entry name" value="Endo/exonu/phosph_ase_sf"/>
</dbReference>
<keyword evidence="2" id="KW-0378">Hydrolase</keyword>
<dbReference type="GO" id="GO:0004519">
    <property type="term" value="F:endonuclease activity"/>
    <property type="evidence" value="ECO:0007669"/>
    <property type="project" value="UniProtKB-KW"/>
</dbReference>
<evidence type="ECO:0000256" key="1">
    <source>
        <dbReference type="SAM" id="Coils"/>
    </source>
</evidence>
<feature type="coiled-coil region" evidence="1">
    <location>
        <begin position="219"/>
        <end position="275"/>
    </location>
</feature>
<reference evidence="2 3" key="1">
    <citation type="journal article" date="2015" name="Genome Biol. Evol.">
        <title>The genome of winter moth (Operophtera brumata) provides a genomic perspective on sexual dimorphism and phenology.</title>
        <authorList>
            <person name="Derks M.F."/>
            <person name="Smit S."/>
            <person name="Salis L."/>
            <person name="Schijlen E."/>
            <person name="Bossers A."/>
            <person name="Mateman C."/>
            <person name="Pijl A.S."/>
            <person name="de Ridder D."/>
            <person name="Groenen M.A."/>
            <person name="Visser M.E."/>
            <person name="Megens H.J."/>
        </authorList>
    </citation>
    <scope>NUCLEOTIDE SEQUENCE [LARGE SCALE GENOMIC DNA]</scope>
    <source>
        <strain evidence="2">WM2013NL</strain>
        <tissue evidence="2">Head and thorax</tissue>
    </source>
</reference>
<keyword evidence="2" id="KW-0548">Nucleotidyltransferase</keyword>
<comment type="caution">
    <text evidence="2">The sequence shown here is derived from an EMBL/GenBank/DDBJ whole genome shotgun (WGS) entry which is preliminary data.</text>
</comment>
<dbReference type="SUPFAM" id="SSF56219">
    <property type="entry name" value="DNase I-like"/>
    <property type="match status" value="1"/>
</dbReference>
<proteinExistence type="predicted"/>
<keyword evidence="3" id="KW-1185">Reference proteome</keyword>
<dbReference type="Proteomes" id="UP000037510">
    <property type="component" value="Unassembled WGS sequence"/>
</dbReference>
<keyword evidence="2" id="KW-0255">Endonuclease</keyword>
<keyword evidence="1" id="KW-0175">Coiled coil</keyword>
<evidence type="ECO:0000313" key="3">
    <source>
        <dbReference type="Proteomes" id="UP000037510"/>
    </source>
</evidence>
<feature type="non-terminal residue" evidence="2">
    <location>
        <position position="379"/>
    </location>
</feature>
<dbReference type="Gene3D" id="3.60.10.10">
    <property type="entry name" value="Endonuclease/exonuclease/phosphatase"/>
    <property type="match status" value="1"/>
</dbReference>
<accession>A0A0L7L8X7</accession>
<name>A0A0L7L8X7_OPEBR</name>
<organism evidence="2 3">
    <name type="scientific">Operophtera brumata</name>
    <name type="common">Winter moth</name>
    <name type="synonym">Phalaena brumata</name>
    <dbReference type="NCBI Taxonomy" id="104452"/>
    <lineage>
        <taxon>Eukaryota</taxon>
        <taxon>Metazoa</taxon>
        <taxon>Ecdysozoa</taxon>
        <taxon>Arthropoda</taxon>
        <taxon>Hexapoda</taxon>
        <taxon>Insecta</taxon>
        <taxon>Pterygota</taxon>
        <taxon>Neoptera</taxon>
        <taxon>Endopterygota</taxon>
        <taxon>Lepidoptera</taxon>
        <taxon>Glossata</taxon>
        <taxon>Ditrysia</taxon>
        <taxon>Geometroidea</taxon>
        <taxon>Geometridae</taxon>
        <taxon>Larentiinae</taxon>
        <taxon>Operophtera</taxon>
    </lineage>
</organism>
<sequence length="379" mass="44277">MIVEYESTSQMSVKLVDVALFNDWSTLNDATLGTPKFKWDIIGLAEIKKEGKEILETEEHIFMYYGLKSGSNGVGFLVKNKWKSNIIDLKIISDRVVRLDIWLNSREMSIIQCYAPTEKYKYEHVELFYSEIRHVLEHTGRDTIVMGDFNSRIGQPTSDDKKIMGPWGYGNKNDRGEFTTEYKNIKSRKAFGMRSLQLNPVERESLKNIFISLTDSFVINEIQNTYANLIERIQETTSKLPTNNKKELSPMTQYIETLIEERNRLKLKENKTQSERNKLSAMYKLVKTLLEKNRKAHRYKIIEEELEKRASVKRAQIKLDKTKKWITTLNKNKSAKTNRNEIISIASEFYQKLYNSKEIIQNSLEELNSIAENTPPFLQ</sequence>
<dbReference type="EMBL" id="JTDY01002172">
    <property type="protein sequence ID" value="KOB71957.1"/>
    <property type="molecule type" value="Genomic_DNA"/>
</dbReference>
<evidence type="ECO:0000313" key="2">
    <source>
        <dbReference type="EMBL" id="KOB71957.1"/>
    </source>
</evidence>
<keyword evidence="2" id="KW-0695">RNA-directed DNA polymerase</keyword>
<dbReference type="GO" id="GO:0003964">
    <property type="term" value="F:RNA-directed DNA polymerase activity"/>
    <property type="evidence" value="ECO:0007669"/>
    <property type="project" value="UniProtKB-KW"/>
</dbReference>